<dbReference type="Pfam" id="PF03160">
    <property type="entry name" value="Calx-beta"/>
    <property type="match status" value="1"/>
</dbReference>
<reference evidence="16 18" key="1">
    <citation type="journal article" date="2015" name="Genome Announc.">
        <title>Draft Genome of the Euendolithic (true boring) Cyanobacterium Mastigocoleus testarum strain BC008.</title>
        <authorList>
            <person name="Guida B.S."/>
            <person name="Garcia-Pichel F."/>
        </authorList>
    </citation>
    <scope>NUCLEOTIDE SEQUENCE [LARGE SCALE GENOMIC DNA]</scope>
    <source>
        <strain evidence="16 18">BC008</strain>
    </source>
</reference>
<dbReference type="SUPFAM" id="SSF50494">
    <property type="entry name" value="Trypsin-like serine proteases"/>
    <property type="match status" value="1"/>
</dbReference>
<evidence type="ECO:0000313" key="18">
    <source>
        <dbReference type="Proteomes" id="UP000053372"/>
    </source>
</evidence>
<dbReference type="PRINTS" id="PR00839">
    <property type="entry name" value="V8PROTEASE"/>
</dbReference>
<gene>
    <name evidence="16" type="ORF">BC008_13990</name>
    <name evidence="17" type="ORF">BC008_15990</name>
</gene>
<feature type="domain" description="VWFA" evidence="14">
    <location>
        <begin position="436"/>
        <end position="607"/>
    </location>
</feature>
<keyword evidence="10" id="KW-0130">Cell adhesion</keyword>
<dbReference type="InterPro" id="IPR002126">
    <property type="entry name" value="Cadherin-like_dom"/>
</dbReference>
<feature type="domain" description="Cadherin" evidence="15">
    <location>
        <begin position="1064"/>
        <end position="1169"/>
    </location>
</feature>
<comment type="caution">
    <text evidence="16">The sequence shown here is derived from an EMBL/GenBank/DDBJ whole genome shotgun (WGS) entry which is preliminary data.</text>
</comment>
<dbReference type="Pfam" id="PF00028">
    <property type="entry name" value="Cadherin"/>
    <property type="match status" value="1"/>
</dbReference>
<dbReference type="GO" id="GO:0016020">
    <property type="term" value="C:membrane"/>
    <property type="evidence" value="ECO:0007669"/>
    <property type="project" value="UniProtKB-SubCell"/>
</dbReference>
<dbReference type="Pfam" id="PF13448">
    <property type="entry name" value="DUF4114"/>
    <property type="match status" value="1"/>
</dbReference>
<dbReference type="CDD" id="cd00198">
    <property type="entry name" value="vWFA"/>
    <property type="match status" value="1"/>
</dbReference>
<evidence type="ECO:0000256" key="2">
    <source>
        <dbReference type="ARBA" id="ARBA00008764"/>
    </source>
</evidence>
<dbReference type="Gene3D" id="2.60.40.60">
    <property type="entry name" value="Cadherins"/>
    <property type="match status" value="2"/>
</dbReference>
<dbReference type="SMART" id="SM00327">
    <property type="entry name" value="VWA"/>
    <property type="match status" value="1"/>
</dbReference>
<dbReference type="InterPro" id="IPR008256">
    <property type="entry name" value="Peptidase_S1B"/>
</dbReference>
<dbReference type="Gene3D" id="2.60.40.2030">
    <property type="match status" value="2"/>
</dbReference>
<dbReference type="Pfam" id="PF00353">
    <property type="entry name" value="HemolysinCabind"/>
    <property type="match status" value="2"/>
</dbReference>
<evidence type="ECO:0000259" key="15">
    <source>
        <dbReference type="PROSITE" id="PS50268"/>
    </source>
</evidence>
<dbReference type="PANTHER" id="PTHR24025">
    <property type="entry name" value="DESMOGLEIN FAMILY MEMBER"/>
    <property type="match status" value="1"/>
</dbReference>
<dbReference type="InterPro" id="IPR002035">
    <property type="entry name" value="VWF_A"/>
</dbReference>
<evidence type="ECO:0000256" key="4">
    <source>
        <dbReference type="ARBA" id="ARBA00022692"/>
    </source>
</evidence>
<dbReference type="GO" id="GO:0005509">
    <property type="term" value="F:calcium ion binding"/>
    <property type="evidence" value="ECO:0007669"/>
    <property type="project" value="InterPro"/>
</dbReference>
<evidence type="ECO:0000256" key="13">
    <source>
        <dbReference type="RuleBase" id="RU004296"/>
    </source>
</evidence>
<dbReference type="EC" id="3.4.21.-" evidence="13"/>
<evidence type="ECO:0000256" key="10">
    <source>
        <dbReference type="ARBA" id="ARBA00022889"/>
    </source>
</evidence>
<keyword evidence="12" id="KW-0472">Membrane</keyword>
<dbReference type="InterPro" id="IPR015919">
    <property type="entry name" value="Cadherin-like_sf"/>
</dbReference>
<dbReference type="SUPFAM" id="SSF53300">
    <property type="entry name" value="vWA-like"/>
    <property type="match status" value="1"/>
</dbReference>
<keyword evidence="4" id="KW-0812">Transmembrane</keyword>
<dbReference type="InterPro" id="IPR001343">
    <property type="entry name" value="Hemolysn_Ca-bd"/>
</dbReference>
<name>A0A0V7ZGJ0_9CYAN</name>
<dbReference type="GO" id="GO:0007156">
    <property type="term" value="P:homophilic cell adhesion via plasma membrane adhesion molecules"/>
    <property type="evidence" value="ECO:0007669"/>
    <property type="project" value="InterPro"/>
</dbReference>
<sequence>MSVIGPDSRQVITSFGTFPFSTVTAVDARFGSGGGIGTGIAIAPNHVLTAGHNAYNARNNTNATALRATVSANQNALNSRFIGATGDPAANVTNVNFVDNYNITESPGDDIAVFTTSNTLLPDTDVIGLIAFVDPETAGGLTIDTAGYPGDNVSGNIPGNTGRRGRDLVRSPGAAESPGNIVGTFSGRFFYSQDVDTAGGQSGSGVWHTLDGESNPRVLGIHAYGGSTYNSGVLITTDIYDEIIDQIETDSGTTNANDLSENAIIGSTANDDIFGSYRRERILGNDGNDQLFGGGANDRLEGGDGVDQALFSEIFTNYDFTITDPSNPAFEFTHARGSQSDATDTTKDIEFGVFEFVDADDNGTDDDGNLFFVPLQVDPNDNTKLKDGALITPEEDILDNGGNKIGTITVESPAWMFDGDVNYTLTIGSEQGILYNFAYIIDSSGSMSGNRIVQAKAAYQELTQSLIDDGIANNSEFAVVDFDSSASLFAPLDAPTTISTINGLIAGGSTNFNSALVEAQNFFTSRNNNATNIAYFLSDGFNNGPDFSSSATQLQQLAEVRAFGIGNPSLSQLNIVDSDDAVVLSDPADLITEFNAATVDKNIIERIDVKLGGTVVDTITPDQLVEDTLGLKFEGTIDGLEVTREAENDITFDVVFNDGTPTTSLDYKITTGQEQVTQQTDNGTKQIITFSVNQTDFIESTVSQSISQENNQISLENTIVSQPVIREINANDLDNTIRVSNGENTIFGNGGNDRFILSGGVNLVDGGAGIDTVEINKTQEGAGGVSKNGNVVNIGTDNTLLNVEFIEFSDVRLAVDTLAVTPILSLANQGISIAEGNTGSTTATFTVNLSSTTTEDVVIDFTTRSDDADAGTDFIETTGQLTIAAGQSSGDITLEILGDTDVEGDESVFLDLSVVSGGTFADGATTETAGVNIIDDDSVISMAITADDPTVVEGDSDAPSTLTLTLDRFGGLNGTDTINIEIIAAGDNPAQASDFVDGFSSREVTFAASEDIKTIDISINPDQEIEDDETFGIKLTSVSGSALVPSEDLIFTILDDDVNTPPTITSNPTFSVAENTTTVGTITAEDAEGNDLTFNLLGGADQGLFTIDSNSGELSFNNPPDFETASDANTDNNYQVSVGVSDGSETVTQDLTISVTDEEEELTVDDATFTIDENSDEGTQVGIITATDPEDEALTFAITSGNLDPDNDSNLAFAIDPSTGAIIVNDKDDLDFETTPSFNLEVTATDTGSLSDTANVTVNLNDVPPAQFDTESNNGIFTLNGGDPTNIKFTLTNNDTENVNEVGVFVVDDENGNIDGLTPGSEGYLQAALEKAQVIFSAIANRPTGFDLEDIERVLEVDSDARLGFYLVSNGTTDTTLTELQASGTTNLPIFFSDSSNLQVSDFATEGFKLNWSDEIGNSDFTDMELSVQLTQDAPTSSTNLQGQTQNEIIDLTDITGQVSVNVEVHREANFDNLVGFYQITDTNGGIDINSDGVADLNPGDSGYTEAALTNRITGLDLLQADNQQTATFDGILEGGSILASFIVVDGTVDEAINNNAEVYFSFLGANTDRADHIRLLGDNSFGFEDLSGGGDNDFNDVIVRVNFPTT</sequence>
<dbReference type="OrthoDB" id="517984at2"/>
<comment type="subcellular location">
    <subcellularLocation>
        <location evidence="1">Membrane</location>
    </subcellularLocation>
</comment>
<dbReference type="InterPro" id="IPR050971">
    <property type="entry name" value="Cadherin-domain_protein"/>
</dbReference>
<evidence type="ECO:0000313" key="16">
    <source>
        <dbReference type="EMBL" id="KST63570.1"/>
    </source>
</evidence>
<evidence type="ECO:0000256" key="9">
    <source>
        <dbReference type="ARBA" id="ARBA00022837"/>
    </source>
</evidence>
<dbReference type="RefSeq" id="WP_058184259.1">
    <property type="nucleotide sequence ID" value="NZ_LMTZ01000127.1"/>
</dbReference>
<dbReference type="Gene3D" id="2.40.10.10">
    <property type="entry name" value="Trypsin-like serine proteases"/>
    <property type="match status" value="2"/>
</dbReference>
<dbReference type="InterPro" id="IPR043504">
    <property type="entry name" value="Peptidase_S1_PA_chymotrypsin"/>
</dbReference>
<dbReference type="EMBL" id="LMTZ01000127">
    <property type="protein sequence ID" value="KST64144.1"/>
    <property type="molecule type" value="Genomic_DNA"/>
</dbReference>
<evidence type="ECO:0000259" key="14">
    <source>
        <dbReference type="PROSITE" id="PS50234"/>
    </source>
</evidence>
<dbReference type="InterPro" id="IPR025193">
    <property type="entry name" value="DUF4114"/>
</dbReference>
<dbReference type="GO" id="GO:0008236">
    <property type="term" value="F:serine-type peptidase activity"/>
    <property type="evidence" value="ECO:0007669"/>
    <property type="project" value="UniProtKB-KW"/>
</dbReference>
<dbReference type="SUPFAM" id="SSF141072">
    <property type="entry name" value="CalX-like"/>
    <property type="match status" value="2"/>
</dbReference>
<keyword evidence="9" id="KW-0106">Calcium</keyword>
<evidence type="ECO:0000256" key="11">
    <source>
        <dbReference type="ARBA" id="ARBA00022989"/>
    </source>
</evidence>
<keyword evidence="7 13" id="KW-0378">Hydrolase</keyword>
<dbReference type="PRINTS" id="PR00205">
    <property type="entry name" value="CADHERIN"/>
</dbReference>
<evidence type="ECO:0000256" key="5">
    <source>
        <dbReference type="ARBA" id="ARBA00022729"/>
    </source>
</evidence>
<keyword evidence="5" id="KW-0732">Signal</keyword>
<dbReference type="PROSITE" id="PS50268">
    <property type="entry name" value="CADHERIN_2"/>
    <property type="match status" value="2"/>
</dbReference>
<evidence type="ECO:0000313" key="17">
    <source>
        <dbReference type="EMBL" id="KST64144.1"/>
    </source>
</evidence>
<dbReference type="Proteomes" id="UP000053372">
    <property type="component" value="Unassembled WGS sequence"/>
</dbReference>
<keyword evidence="3 13" id="KW-0645">Protease</keyword>
<dbReference type="PANTHER" id="PTHR24025:SF23">
    <property type="entry name" value="NEURAL-CADHERIN"/>
    <property type="match status" value="1"/>
</dbReference>
<dbReference type="Pfam" id="PF13519">
    <property type="entry name" value="VWA_2"/>
    <property type="match status" value="1"/>
</dbReference>
<protein>
    <recommendedName>
        <fullName evidence="13">Serine protease</fullName>
        <ecNumber evidence="13">3.4.21.-</ecNumber>
    </recommendedName>
</protein>
<evidence type="ECO:0000256" key="7">
    <source>
        <dbReference type="ARBA" id="ARBA00022801"/>
    </source>
</evidence>
<dbReference type="InterPro" id="IPR009003">
    <property type="entry name" value="Peptidase_S1_PA"/>
</dbReference>
<dbReference type="Gene3D" id="3.40.50.410">
    <property type="entry name" value="von Willebrand factor, type A domain"/>
    <property type="match status" value="1"/>
</dbReference>
<dbReference type="InterPro" id="IPR011049">
    <property type="entry name" value="Serralysin-like_metalloprot_C"/>
</dbReference>
<dbReference type="GO" id="GO:0005911">
    <property type="term" value="C:cell-cell junction"/>
    <property type="evidence" value="ECO:0007669"/>
    <property type="project" value="TreeGrafter"/>
</dbReference>
<comment type="similarity">
    <text evidence="2 13">Belongs to the peptidase S1B family.</text>
</comment>
<evidence type="ECO:0000256" key="12">
    <source>
        <dbReference type="ARBA" id="ARBA00023136"/>
    </source>
</evidence>
<dbReference type="PROSITE" id="PS50234">
    <property type="entry name" value="VWFA"/>
    <property type="match status" value="1"/>
</dbReference>
<dbReference type="InterPro" id="IPR038081">
    <property type="entry name" value="CalX-like_sf"/>
</dbReference>
<proteinExistence type="inferred from homology"/>
<dbReference type="EMBL" id="LMTZ01000136">
    <property type="protein sequence ID" value="KST63570.1"/>
    <property type="molecule type" value="Genomic_DNA"/>
</dbReference>
<dbReference type="GO" id="GO:0007154">
    <property type="term" value="P:cell communication"/>
    <property type="evidence" value="ECO:0007669"/>
    <property type="project" value="InterPro"/>
</dbReference>
<evidence type="ECO:0000256" key="3">
    <source>
        <dbReference type="ARBA" id="ARBA00022670"/>
    </source>
</evidence>
<dbReference type="SUPFAM" id="SSF51120">
    <property type="entry name" value="beta-Roll"/>
    <property type="match status" value="1"/>
</dbReference>
<dbReference type="InterPro" id="IPR036465">
    <property type="entry name" value="vWFA_dom_sf"/>
</dbReference>
<dbReference type="SMART" id="SM00112">
    <property type="entry name" value="CA"/>
    <property type="match status" value="2"/>
</dbReference>
<evidence type="ECO:0000256" key="8">
    <source>
        <dbReference type="ARBA" id="ARBA00022825"/>
    </source>
</evidence>
<feature type="domain" description="Cadherin" evidence="15">
    <location>
        <begin position="1163"/>
        <end position="1277"/>
    </location>
</feature>
<evidence type="ECO:0000256" key="6">
    <source>
        <dbReference type="ARBA" id="ARBA00022737"/>
    </source>
</evidence>
<keyword evidence="8 13" id="KW-0720">Serine protease</keyword>
<keyword evidence="11" id="KW-1133">Transmembrane helix</keyword>
<dbReference type="CDD" id="cd11304">
    <property type="entry name" value="Cadherin_repeat"/>
    <property type="match status" value="2"/>
</dbReference>
<accession>A0A0V7ZGJ0</accession>
<organism evidence="16 18">
    <name type="scientific">Mastigocoleus testarum BC008</name>
    <dbReference type="NCBI Taxonomy" id="371196"/>
    <lineage>
        <taxon>Bacteria</taxon>
        <taxon>Bacillati</taxon>
        <taxon>Cyanobacteriota</taxon>
        <taxon>Cyanophyceae</taxon>
        <taxon>Nostocales</taxon>
        <taxon>Hapalosiphonaceae</taxon>
        <taxon>Mastigocoleus</taxon>
    </lineage>
</organism>
<evidence type="ECO:0000256" key="1">
    <source>
        <dbReference type="ARBA" id="ARBA00004370"/>
    </source>
</evidence>
<dbReference type="SMART" id="SM00237">
    <property type="entry name" value="Calx_beta"/>
    <property type="match status" value="2"/>
</dbReference>
<keyword evidence="6" id="KW-0677">Repeat</keyword>
<dbReference type="SUPFAM" id="SSF49313">
    <property type="entry name" value="Cadherin-like"/>
    <property type="match status" value="2"/>
</dbReference>
<dbReference type="InterPro" id="IPR003644">
    <property type="entry name" value="Calx_beta"/>
</dbReference>
<dbReference type="GO" id="GO:0006508">
    <property type="term" value="P:proteolysis"/>
    <property type="evidence" value="ECO:0007669"/>
    <property type="project" value="UniProtKB-KW"/>
</dbReference>
<keyword evidence="18" id="KW-1185">Reference proteome</keyword>